<keyword evidence="3" id="KW-1185">Reference proteome</keyword>
<feature type="region of interest" description="Disordered" evidence="1">
    <location>
        <begin position="1"/>
        <end position="35"/>
    </location>
</feature>
<dbReference type="eggNOG" id="ENOG5033B4G">
    <property type="taxonomic scope" value="Bacteria"/>
</dbReference>
<name>V4NZV3_9CAUL</name>
<evidence type="ECO:0000313" key="3">
    <source>
        <dbReference type="Proteomes" id="UP000017837"/>
    </source>
</evidence>
<gene>
    <name evidence="2" type="ORF">ABENE_22025</name>
</gene>
<dbReference type="AlphaFoldDB" id="V4NZV3"/>
<reference evidence="2 3" key="1">
    <citation type="journal article" date="2014" name="Nature">
        <title>Sequential evolution of bacterial morphology by co-option of a developmental regulator.</title>
        <authorList>
            <person name="Jiang C."/>
            <person name="Brown P.J."/>
            <person name="Ducret A."/>
            <person name="Brun Y.V."/>
        </authorList>
    </citation>
    <scope>NUCLEOTIDE SEQUENCE [LARGE SCALE GENOMIC DNA]</scope>
    <source>
        <strain evidence="2 3">DSM 16100</strain>
    </source>
</reference>
<organism evidence="2 3">
    <name type="scientific">Asticcacaulis benevestitus DSM 16100 = ATCC BAA-896</name>
    <dbReference type="NCBI Taxonomy" id="1121022"/>
    <lineage>
        <taxon>Bacteria</taxon>
        <taxon>Pseudomonadati</taxon>
        <taxon>Pseudomonadota</taxon>
        <taxon>Alphaproteobacteria</taxon>
        <taxon>Caulobacterales</taxon>
        <taxon>Caulobacteraceae</taxon>
        <taxon>Asticcacaulis</taxon>
    </lineage>
</organism>
<evidence type="ECO:0000313" key="2">
    <source>
        <dbReference type="EMBL" id="ESQ81446.1"/>
    </source>
</evidence>
<proteinExistence type="predicted"/>
<evidence type="ECO:0000256" key="1">
    <source>
        <dbReference type="SAM" id="MobiDB-lite"/>
    </source>
</evidence>
<dbReference type="PATRIC" id="fig|1121022.4.peg.4511"/>
<protein>
    <submittedName>
        <fullName evidence="2">Uncharacterized protein</fullName>
    </submittedName>
</protein>
<dbReference type="EMBL" id="AWGB01000090">
    <property type="protein sequence ID" value="ESQ81446.1"/>
    <property type="molecule type" value="Genomic_DNA"/>
</dbReference>
<accession>V4NZV3</accession>
<comment type="caution">
    <text evidence="2">The sequence shown here is derived from an EMBL/GenBank/DDBJ whole genome shotgun (WGS) entry which is preliminary data.</text>
</comment>
<dbReference type="Proteomes" id="UP000017837">
    <property type="component" value="Unassembled WGS sequence"/>
</dbReference>
<dbReference type="OrthoDB" id="8402090at2"/>
<dbReference type="STRING" id="1121022.GCA_000376105_02236"/>
<dbReference type="RefSeq" id="WP_018081902.1">
    <property type="nucleotide sequence ID" value="NZ_AQWM01000008.1"/>
</dbReference>
<sequence length="109" mass="11970">MQIGSSFTMPVSFNMGSSSKTSTTSDPLSQIAPSSSDTAEASLMKFLKMSPAEKLQCTWLNSHGITKEKLAAMKPEERIAIQKQMTDELQEQARQEMEKKKGATVNIVV</sequence>